<accession>A0A9N9JRT7</accession>
<reference evidence="1" key="1">
    <citation type="submission" date="2021-06" db="EMBL/GenBank/DDBJ databases">
        <authorList>
            <person name="Kallberg Y."/>
            <person name="Tangrot J."/>
            <person name="Rosling A."/>
        </authorList>
    </citation>
    <scope>NUCLEOTIDE SEQUENCE</scope>
    <source>
        <strain evidence="1">IN212</strain>
    </source>
</reference>
<name>A0A9N9JRT7_9GLOM</name>
<dbReference type="OrthoDB" id="2369216at2759"/>
<evidence type="ECO:0000313" key="1">
    <source>
        <dbReference type="EMBL" id="CAG8793005.1"/>
    </source>
</evidence>
<feature type="non-terminal residue" evidence="1">
    <location>
        <position position="50"/>
    </location>
</feature>
<keyword evidence="2" id="KW-1185">Reference proteome</keyword>
<gene>
    <name evidence="1" type="ORF">RFULGI_LOCUS16935</name>
</gene>
<dbReference type="EMBL" id="CAJVPZ010063193">
    <property type="protein sequence ID" value="CAG8793005.1"/>
    <property type="molecule type" value="Genomic_DNA"/>
</dbReference>
<comment type="caution">
    <text evidence="1">The sequence shown here is derived from an EMBL/GenBank/DDBJ whole genome shotgun (WGS) entry which is preliminary data.</text>
</comment>
<sequence>RCVNSISKFVEELYEYLKQKVRNNPDLIQDTEFAKILLDGCAITNPTRLN</sequence>
<organism evidence="1 2">
    <name type="scientific">Racocetra fulgida</name>
    <dbReference type="NCBI Taxonomy" id="60492"/>
    <lineage>
        <taxon>Eukaryota</taxon>
        <taxon>Fungi</taxon>
        <taxon>Fungi incertae sedis</taxon>
        <taxon>Mucoromycota</taxon>
        <taxon>Glomeromycotina</taxon>
        <taxon>Glomeromycetes</taxon>
        <taxon>Diversisporales</taxon>
        <taxon>Gigasporaceae</taxon>
        <taxon>Racocetra</taxon>
    </lineage>
</organism>
<proteinExistence type="predicted"/>
<evidence type="ECO:0000313" key="2">
    <source>
        <dbReference type="Proteomes" id="UP000789396"/>
    </source>
</evidence>
<dbReference type="Proteomes" id="UP000789396">
    <property type="component" value="Unassembled WGS sequence"/>
</dbReference>
<protein>
    <submittedName>
        <fullName evidence="1">11793_t:CDS:1</fullName>
    </submittedName>
</protein>
<feature type="non-terminal residue" evidence="1">
    <location>
        <position position="1"/>
    </location>
</feature>
<dbReference type="AlphaFoldDB" id="A0A9N9JRT7"/>